<dbReference type="Proteomes" id="UP001412067">
    <property type="component" value="Unassembled WGS sequence"/>
</dbReference>
<evidence type="ECO:0008006" key="5">
    <source>
        <dbReference type="Google" id="ProtNLM"/>
    </source>
</evidence>
<dbReference type="InterPro" id="IPR013320">
    <property type="entry name" value="ConA-like_dom_sf"/>
</dbReference>
<dbReference type="PANTHER" id="PTHR13743:SF112">
    <property type="entry name" value="BEACH DOMAIN-CONTAINING PROTEIN"/>
    <property type="match status" value="1"/>
</dbReference>
<gene>
    <name evidence="3" type="ORF">KSP40_PGU012222</name>
</gene>
<protein>
    <recommendedName>
        <fullName evidence="5">BEACH domain-containing protein B</fullName>
    </recommendedName>
</protein>
<name>A0ABR2LHH6_9ASPA</name>
<evidence type="ECO:0000313" key="4">
    <source>
        <dbReference type="Proteomes" id="UP001412067"/>
    </source>
</evidence>
<evidence type="ECO:0000313" key="3">
    <source>
        <dbReference type="EMBL" id="KAK8941577.1"/>
    </source>
</evidence>
<accession>A0ABR2LHH6</accession>
<dbReference type="InterPro" id="IPR031570">
    <property type="entry name" value="NBEA/BDCP_DUF4704"/>
</dbReference>
<evidence type="ECO:0000259" key="2">
    <source>
        <dbReference type="Pfam" id="PF20425"/>
    </source>
</evidence>
<dbReference type="EMBL" id="JBBWWR010000019">
    <property type="protein sequence ID" value="KAK8941577.1"/>
    <property type="molecule type" value="Genomic_DNA"/>
</dbReference>
<dbReference type="Pfam" id="PF13385">
    <property type="entry name" value="Laminin_G_3"/>
    <property type="match status" value="1"/>
</dbReference>
<evidence type="ECO:0000259" key="1">
    <source>
        <dbReference type="Pfam" id="PF15787"/>
    </source>
</evidence>
<dbReference type="SUPFAM" id="SSF49899">
    <property type="entry name" value="Concanavalin A-like lectins/glucanases"/>
    <property type="match status" value="1"/>
</dbReference>
<sequence>MMVLRETVFGNINNLQFLCENGRVHKFANGVCWPAFLLQEFKQAWFALASSDSQVVKSHTTNVNSDTSSGKGSTHVDCSDGSNLIEWNRYSVALSRALCSFLLPPEDIKSSRDEALVKSSMPVSLGYCELSIRWSMKVILTIFPCIKACYSESQIPNHIRVFGNTMQYCILRTFRMVLVSAPALLEVFREEGIWGMIFSEKFFYFGSSLKELDLNFEIISGAFAISESWKDKSKCNDVDFIQVEAIAFLEFAATLSSNTNNVPECSVLLDALEQSARNPELATIFLRSLQRILQLTAAQCLGSFKSLDAVNRTLRVACIQAQEIRKFNIFLRGERDVAEGSGVRKTHMINSLKASKSWVKCMESSMELFNDYISIAEHVTRLVLHNSSCIDCLFELFWEESLRKSVLKHILGLLKLPPLLPDDRTAKLQLCSKYLETFARAKEREEFFPEISIDLLINMREIILIDQIYYQTLFRDGECFLHIISLLNGTFEEEVGELLALNVLKTLTVLLNGSNDSKAAFRALVGLGYQTLQSLLLDFCKWRPSQQLLNALLDMLVDGKFDVNANAGIKNDDVILLFFNLLQKSSNSLQHYGLYVFQNLLKDSITNRTSCFRAGLLTFLLDWLSIEENDSLISKIAQLIQVIGGHSISGKDIRKIFAILRSKATGSKHNNSSLLLTSILFMLKEKGPLAFFEFNGNQSGILINTPLQWPCSKGFSFSCWLRVEEFPEHGIMGLFSFFSDSGRGCSTMLGNGKLFFESINQKRHCISLSLNLHPRKWHFFCITHGIGRAFSGGSPVRCYVDGDLVSSEKCRYSKVGDALTRCTIGTEYIPTMECSGQINFEKAFPFLGQMGPVYMFSDALTSEQIKGIYSLGPSYMYSFLGDEIPLASDSSLFGAILDTKEGLSSKIIFGLNAQASNGSSLFNVSSLVDSSLDKSLYAAKIMDGTQLCSRRLLQEIIYCVGGVAVIFPLLTQFDVPESENVQQEYILIRTITRDKLAAEIIDLIASVLDGNISNQQQMYRLSGLSILGFLFQSVPPQQLNVETLSVLKHLFHVLNNSGISELLLEEAISRIYLNPHIWVYASYEVQRDLYMFLIQYFETEATLLPKLCGLAHILDIICQFYWDKADCLSAAGRSPLLHSTTKQVIGERPSQLEVHKIRLLLLSLAEMSLRQRIFASDIVALIAFFERSQDMVCIEDVLHMVIRALSQKQLLASFLEQANMLGGSQVFVNLLQSIIKVERCLYVVASAARNKECSRVCSGCDWGLPQETDIGVLGLQMGVEWERACGLL</sequence>
<dbReference type="Gene3D" id="2.60.120.200">
    <property type="match status" value="1"/>
</dbReference>
<dbReference type="Pfam" id="PF15787">
    <property type="entry name" value="DUF4704"/>
    <property type="match status" value="1"/>
</dbReference>
<dbReference type="Gene3D" id="1.25.10.10">
    <property type="entry name" value="Leucine-rich Repeat Variant"/>
    <property type="match status" value="1"/>
</dbReference>
<dbReference type="PANTHER" id="PTHR13743">
    <property type="entry name" value="BEIGE/BEACH-RELATED"/>
    <property type="match status" value="1"/>
</dbReference>
<dbReference type="Pfam" id="PF20425">
    <property type="entry name" value="Neurobeachin"/>
    <property type="match status" value="1"/>
</dbReference>
<comment type="caution">
    <text evidence="3">The sequence shown here is derived from an EMBL/GenBank/DDBJ whole genome shotgun (WGS) entry which is preliminary data.</text>
</comment>
<proteinExistence type="predicted"/>
<dbReference type="InterPro" id="IPR050865">
    <property type="entry name" value="BEACH_Domain"/>
</dbReference>
<dbReference type="InterPro" id="IPR011989">
    <property type="entry name" value="ARM-like"/>
</dbReference>
<reference evidence="3 4" key="1">
    <citation type="journal article" date="2022" name="Nat. Plants">
        <title>Genomes of leafy and leafless Platanthera orchids illuminate the evolution of mycoheterotrophy.</title>
        <authorList>
            <person name="Li M.H."/>
            <person name="Liu K.W."/>
            <person name="Li Z."/>
            <person name="Lu H.C."/>
            <person name="Ye Q.L."/>
            <person name="Zhang D."/>
            <person name="Wang J.Y."/>
            <person name="Li Y.F."/>
            <person name="Zhong Z.M."/>
            <person name="Liu X."/>
            <person name="Yu X."/>
            <person name="Liu D.K."/>
            <person name="Tu X.D."/>
            <person name="Liu B."/>
            <person name="Hao Y."/>
            <person name="Liao X.Y."/>
            <person name="Jiang Y.T."/>
            <person name="Sun W.H."/>
            <person name="Chen J."/>
            <person name="Chen Y.Q."/>
            <person name="Ai Y."/>
            <person name="Zhai J.W."/>
            <person name="Wu S.S."/>
            <person name="Zhou Z."/>
            <person name="Hsiao Y.Y."/>
            <person name="Wu W.L."/>
            <person name="Chen Y.Y."/>
            <person name="Lin Y.F."/>
            <person name="Hsu J.L."/>
            <person name="Li C.Y."/>
            <person name="Wang Z.W."/>
            <person name="Zhao X."/>
            <person name="Zhong W.Y."/>
            <person name="Ma X.K."/>
            <person name="Ma L."/>
            <person name="Huang J."/>
            <person name="Chen G.Z."/>
            <person name="Huang M.Z."/>
            <person name="Huang L."/>
            <person name="Peng D.H."/>
            <person name="Luo Y.B."/>
            <person name="Zou S.Q."/>
            <person name="Chen S.P."/>
            <person name="Lan S."/>
            <person name="Tsai W.C."/>
            <person name="Van de Peer Y."/>
            <person name="Liu Z.J."/>
        </authorList>
    </citation>
    <scope>NUCLEOTIDE SEQUENCE [LARGE SCALE GENOMIC DNA]</scope>
    <source>
        <strain evidence="3">Lor288</strain>
    </source>
</reference>
<organism evidence="3 4">
    <name type="scientific">Platanthera guangdongensis</name>
    <dbReference type="NCBI Taxonomy" id="2320717"/>
    <lineage>
        <taxon>Eukaryota</taxon>
        <taxon>Viridiplantae</taxon>
        <taxon>Streptophyta</taxon>
        <taxon>Embryophyta</taxon>
        <taxon>Tracheophyta</taxon>
        <taxon>Spermatophyta</taxon>
        <taxon>Magnoliopsida</taxon>
        <taxon>Liliopsida</taxon>
        <taxon>Asparagales</taxon>
        <taxon>Orchidaceae</taxon>
        <taxon>Orchidoideae</taxon>
        <taxon>Orchideae</taxon>
        <taxon>Orchidinae</taxon>
        <taxon>Platanthera</taxon>
    </lineage>
</organism>
<dbReference type="InterPro" id="IPR016024">
    <property type="entry name" value="ARM-type_fold"/>
</dbReference>
<keyword evidence="4" id="KW-1185">Reference proteome</keyword>
<feature type="domain" description="DUF4704" evidence="1">
    <location>
        <begin position="934"/>
        <end position="1234"/>
    </location>
</feature>
<dbReference type="InterPro" id="IPR046852">
    <property type="entry name" value="Neurobeachin_a-sol"/>
</dbReference>
<feature type="domain" description="Neurobeachin alpha-solenoid region" evidence="2">
    <location>
        <begin position="261"/>
        <end position="683"/>
    </location>
</feature>
<dbReference type="SUPFAM" id="SSF48371">
    <property type="entry name" value="ARM repeat"/>
    <property type="match status" value="1"/>
</dbReference>